<proteinExistence type="predicted"/>
<evidence type="ECO:0000256" key="1">
    <source>
        <dbReference type="SAM" id="MobiDB-lite"/>
    </source>
</evidence>
<accession>A0AA37V032</accession>
<dbReference type="InterPro" id="IPR043128">
    <property type="entry name" value="Rev_trsase/Diguanyl_cyclase"/>
</dbReference>
<dbReference type="SUPFAM" id="SSF55073">
    <property type="entry name" value="Nucleotide cyclase"/>
    <property type="match status" value="1"/>
</dbReference>
<feature type="domain" description="GGDEF" evidence="2">
    <location>
        <begin position="169"/>
        <end position="288"/>
    </location>
</feature>
<dbReference type="EMBL" id="BRXS01000001">
    <property type="protein sequence ID" value="GLC23605.1"/>
    <property type="molecule type" value="Genomic_DNA"/>
</dbReference>
<reference evidence="3" key="1">
    <citation type="submission" date="2022-08" db="EMBL/GenBank/DDBJ databases">
        <title>Draft genome sequencing of Roseisolibacter agri AW1220.</title>
        <authorList>
            <person name="Tobiishi Y."/>
            <person name="Tonouchi A."/>
        </authorList>
    </citation>
    <scope>NUCLEOTIDE SEQUENCE</scope>
    <source>
        <strain evidence="3">AW1220</strain>
    </source>
</reference>
<dbReference type="InterPro" id="IPR000160">
    <property type="entry name" value="GGDEF_dom"/>
</dbReference>
<dbReference type="AlphaFoldDB" id="A0AA37V032"/>
<dbReference type="PROSITE" id="PS50887">
    <property type="entry name" value="GGDEF"/>
    <property type="match status" value="1"/>
</dbReference>
<dbReference type="Gene3D" id="3.30.450.20">
    <property type="entry name" value="PAS domain"/>
    <property type="match status" value="1"/>
</dbReference>
<sequence>MTQPVRAPGALDDPTTLAAMVDRLGAAFHVSDADGRLIDATPGLAALLGVSDDGALRGRPLDDWIADPSARRAALQALAPDAPARTVLLTLRGAGRATHAVETVTAVRGPDGAVRLQGMLVAASGIMGASQGGASLSTSGEAGRDALTGSLDRTHLNALGERLGRDPVTPVGVLIARLEGEDIPAEDRDVMRQLVARFLMRQVRANEEVIRLGDDEFLVVLGGASAEQVERVGRRVQLLALRSAPGPLSLGWAARDRGESLPALVARAAAQRVPVPTRERDAHEHRRAGEEPVGAGGWQGFGSGTR</sequence>
<dbReference type="InterPro" id="IPR029787">
    <property type="entry name" value="Nucleotide_cyclase"/>
</dbReference>
<evidence type="ECO:0000313" key="4">
    <source>
        <dbReference type="Proteomes" id="UP001161325"/>
    </source>
</evidence>
<organism evidence="3 4">
    <name type="scientific">Roseisolibacter agri</name>
    <dbReference type="NCBI Taxonomy" id="2014610"/>
    <lineage>
        <taxon>Bacteria</taxon>
        <taxon>Pseudomonadati</taxon>
        <taxon>Gemmatimonadota</taxon>
        <taxon>Gemmatimonadia</taxon>
        <taxon>Gemmatimonadales</taxon>
        <taxon>Gemmatimonadaceae</taxon>
        <taxon>Roseisolibacter</taxon>
    </lineage>
</organism>
<gene>
    <name evidence="3" type="ORF">rosag_01180</name>
</gene>
<evidence type="ECO:0000313" key="3">
    <source>
        <dbReference type="EMBL" id="GLC23605.1"/>
    </source>
</evidence>
<dbReference type="RefSeq" id="WP_284348042.1">
    <property type="nucleotide sequence ID" value="NZ_BRXS01000001.1"/>
</dbReference>
<feature type="compositionally biased region" description="Basic and acidic residues" evidence="1">
    <location>
        <begin position="277"/>
        <end position="290"/>
    </location>
</feature>
<dbReference type="InterPro" id="IPR035965">
    <property type="entry name" value="PAS-like_dom_sf"/>
</dbReference>
<comment type="caution">
    <text evidence="3">The sequence shown here is derived from an EMBL/GenBank/DDBJ whole genome shotgun (WGS) entry which is preliminary data.</text>
</comment>
<protein>
    <recommendedName>
        <fullName evidence="2">GGDEF domain-containing protein</fullName>
    </recommendedName>
</protein>
<name>A0AA37V032_9BACT</name>
<dbReference type="Gene3D" id="3.30.70.270">
    <property type="match status" value="1"/>
</dbReference>
<dbReference type="Pfam" id="PF08448">
    <property type="entry name" value="PAS_4"/>
    <property type="match status" value="1"/>
</dbReference>
<evidence type="ECO:0000259" key="2">
    <source>
        <dbReference type="PROSITE" id="PS50887"/>
    </source>
</evidence>
<dbReference type="SUPFAM" id="SSF55785">
    <property type="entry name" value="PYP-like sensor domain (PAS domain)"/>
    <property type="match status" value="1"/>
</dbReference>
<dbReference type="InterPro" id="IPR013656">
    <property type="entry name" value="PAS_4"/>
</dbReference>
<dbReference type="Proteomes" id="UP001161325">
    <property type="component" value="Unassembled WGS sequence"/>
</dbReference>
<keyword evidence="4" id="KW-1185">Reference proteome</keyword>
<feature type="region of interest" description="Disordered" evidence="1">
    <location>
        <begin position="272"/>
        <end position="306"/>
    </location>
</feature>
<feature type="compositionally biased region" description="Gly residues" evidence="1">
    <location>
        <begin position="294"/>
        <end position="306"/>
    </location>
</feature>